<keyword evidence="6 7" id="KW-0472">Membrane</keyword>
<dbReference type="Proteomes" id="UP000515292">
    <property type="component" value="Chromosome"/>
</dbReference>
<evidence type="ECO:0000256" key="5">
    <source>
        <dbReference type="ARBA" id="ARBA00022989"/>
    </source>
</evidence>
<dbReference type="InterPro" id="IPR010920">
    <property type="entry name" value="LSM_dom_sf"/>
</dbReference>
<dbReference type="GO" id="GO:0008381">
    <property type="term" value="F:mechanosensitive monoatomic ion channel activity"/>
    <property type="evidence" value="ECO:0007669"/>
    <property type="project" value="InterPro"/>
</dbReference>
<reference evidence="9 10" key="1">
    <citation type="submission" date="2020-07" db="EMBL/GenBank/DDBJ databases">
        <title>Complete genome sequence for Sandaracinobacter sp. M6.</title>
        <authorList>
            <person name="Tang Y."/>
            <person name="Liu Q."/>
            <person name="Guo Z."/>
            <person name="Lei P."/>
            <person name="Huang B."/>
        </authorList>
    </citation>
    <scope>NUCLEOTIDE SEQUENCE [LARGE SCALE GENOMIC DNA]</scope>
    <source>
        <strain evidence="9 10">M6</strain>
    </source>
</reference>
<comment type="caution">
    <text evidence="7">Lacks conserved residue(s) required for the propagation of feature annotation.</text>
</comment>
<feature type="transmembrane region" description="Helical" evidence="7">
    <location>
        <begin position="58"/>
        <end position="89"/>
    </location>
</feature>
<keyword evidence="7" id="KW-0813">Transport</keyword>
<keyword evidence="3" id="KW-1003">Cell membrane</keyword>
<evidence type="ECO:0000256" key="7">
    <source>
        <dbReference type="RuleBase" id="RU369025"/>
    </source>
</evidence>
<evidence type="ECO:0000313" key="10">
    <source>
        <dbReference type="Proteomes" id="UP000515292"/>
    </source>
</evidence>
<gene>
    <name evidence="9" type="ORF">H3309_01140</name>
</gene>
<keyword evidence="7" id="KW-0406">Ion transport</keyword>
<comment type="subcellular location">
    <subcellularLocation>
        <location evidence="7">Cell inner membrane</location>
        <topology evidence="7">Multi-pass membrane protein</topology>
    </subcellularLocation>
    <subcellularLocation>
        <location evidence="1">Cell membrane</location>
        <topology evidence="1">Multi-pass membrane protein</topology>
    </subcellularLocation>
</comment>
<dbReference type="InterPro" id="IPR011014">
    <property type="entry name" value="MscS_channel_TM-2"/>
</dbReference>
<dbReference type="Gene3D" id="1.10.287.1260">
    <property type="match status" value="1"/>
</dbReference>
<keyword evidence="10" id="KW-1185">Reference proteome</keyword>
<keyword evidence="4 7" id="KW-0812">Transmembrane</keyword>
<evidence type="ECO:0000259" key="8">
    <source>
        <dbReference type="Pfam" id="PF00924"/>
    </source>
</evidence>
<name>A0A7G5IM76_9SPHN</name>
<dbReference type="InterPro" id="IPR011066">
    <property type="entry name" value="MscS_channel_C_sf"/>
</dbReference>
<dbReference type="SUPFAM" id="SSF50182">
    <property type="entry name" value="Sm-like ribonucleoproteins"/>
    <property type="match status" value="1"/>
</dbReference>
<comment type="subunit">
    <text evidence="7">Homoheptamer.</text>
</comment>
<proteinExistence type="inferred from homology"/>
<dbReference type="Gene3D" id="2.30.30.60">
    <property type="match status" value="1"/>
</dbReference>
<feature type="transmembrane region" description="Helical" evidence="7">
    <location>
        <begin position="30"/>
        <end position="52"/>
    </location>
</feature>
<dbReference type="Gene3D" id="3.30.70.100">
    <property type="match status" value="1"/>
</dbReference>
<dbReference type="PANTHER" id="PTHR30221:SF3">
    <property type="entry name" value="SMALL-CONDUCTANCE MECHANOSENSITIVE CHANNEL"/>
    <property type="match status" value="1"/>
</dbReference>
<dbReference type="EMBL" id="CP059851">
    <property type="protein sequence ID" value="QMW24468.1"/>
    <property type="molecule type" value="Genomic_DNA"/>
</dbReference>
<accession>A0A7G5IM76</accession>
<organism evidence="9 10">
    <name type="scientific">Sandaracinobacteroides saxicola</name>
    <dbReference type="NCBI Taxonomy" id="2759707"/>
    <lineage>
        <taxon>Bacteria</taxon>
        <taxon>Pseudomonadati</taxon>
        <taxon>Pseudomonadota</taxon>
        <taxon>Alphaproteobacteria</taxon>
        <taxon>Sphingomonadales</taxon>
        <taxon>Sphingosinicellaceae</taxon>
        <taxon>Sandaracinobacteroides</taxon>
    </lineage>
</organism>
<evidence type="ECO:0000256" key="1">
    <source>
        <dbReference type="ARBA" id="ARBA00004651"/>
    </source>
</evidence>
<evidence type="ECO:0000256" key="3">
    <source>
        <dbReference type="ARBA" id="ARBA00022475"/>
    </source>
</evidence>
<dbReference type="SUPFAM" id="SSF82689">
    <property type="entry name" value="Mechanosensitive channel protein MscS (YggB), C-terminal domain"/>
    <property type="match status" value="1"/>
</dbReference>
<dbReference type="KEGG" id="sand:H3309_01140"/>
<dbReference type="PANTHER" id="PTHR30221">
    <property type="entry name" value="SMALL-CONDUCTANCE MECHANOSENSITIVE CHANNEL"/>
    <property type="match status" value="1"/>
</dbReference>
<dbReference type="GO" id="GO:0005886">
    <property type="term" value="C:plasma membrane"/>
    <property type="evidence" value="ECO:0007669"/>
    <property type="project" value="UniProtKB-SubCell"/>
</dbReference>
<dbReference type="SUPFAM" id="SSF82861">
    <property type="entry name" value="Mechanosensitive channel protein MscS (YggB), transmembrane region"/>
    <property type="match status" value="1"/>
</dbReference>
<keyword evidence="5 7" id="KW-1133">Transmembrane helix</keyword>
<sequence length="241" mass="26156">MVGRWLISFAIRALTGVLTRRNFDATLQRYIANILAVVLNVVLVIAILGYFGLETTSFAALLAGVGLAIGAAWSGLLGNFAAGAFLIIFRPYKVGDYVVAGGVEGTVVEIGLFNTTITAPDNVTTIVGNNKVSSEIIKNFSHNPYRRVERFAQLAFGVNPAEAIALLKADLATIPNVMAEPAPDVEILDFNERGTLLAVRPYCHTDHFWQVWFDTNRLIAEKFGAAGLPAPRTVHDVRQVE</sequence>
<protein>
    <recommendedName>
        <fullName evidence="7">Small-conductance mechanosensitive channel</fullName>
    </recommendedName>
</protein>
<evidence type="ECO:0000256" key="4">
    <source>
        <dbReference type="ARBA" id="ARBA00022692"/>
    </source>
</evidence>
<dbReference type="InterPro" id="IPR045275">
    <property type="entry name" value="MscS_archaea/bacteria_type"/>
</dbReference>
<dbReference type="Pfam" id="PF00924">
    <property type="entry name" value="MS_channel_2nd"/>
    <property type="match status" value="1"/>
</dbReference>
<dbReference type="AlphaFoldDB" id="A0A7G5IM76"/>
<keyword evidence="7" id="KW-0997">Cell inner membrane</keyword>
<evidence type="ECO:0000256" key="2">
    <source>
        <dbReference type="ARBA" id="ARBA00008017"/>
    </source>
</evidence>
<comment type="function">
    <text evidence="7">Mechanosensitive channel that participates in the regulation of osmotic pressure changes within the cell, opening in response to stretch forces in the membrane lipid bilayer, without the need for other proteins. Contributes to normal resistance to hypoosmotic shock. Forms an ion channel of 1.0 nanosiemens conductance with a slight preference for anions.</text>
</comment>
<dbReference type="InterPro" id="IPR006685">
    <property type="entry name" value="MscS_channel_2nd"/>
</dbReference>
<comment type="similarity">
    <text evidence="2 7">Belongs to the MscS (TC 1.A.23) family.</text>
</comment>
<feature type="domain" description="Mechanosensitive ion channel MscS" evidence="8">
    <location>
        <begin position="76"/>
        <end position="142"/>
    </location>
</feature>
<evidence type="ECO:0000256" key="6">
    <source>
        <dbReference type="ARBA" id="ARBA00023136"/>
    </source>
</evidence>
<dbReference type="InterPro" id="IPR023408">
    <property type="entry name" value="MscS_beta-dom_sf"/>
</dbReference>
<keyword evidence="7" id="KW-0407">Ion channel</keyword>
<evidence type="ECO:0000313" key="9">
    <source>
        <dbReference type="EMBL" id="QMW24468.1"/>
    </source>
</evidence>